<proteinExistence type="predicted"/>
<dbReference type="EMBL" id="MT418680">
    <property type="protein sequence ID" value="QKF94873.1"/>
    <property type="molecule type" value="Genomic_DNA"/>
</dbReference>
<evidence type="ECO:0000313" key="2">
    <source>
        <dbReference type="Proteomes" id="UP001162001"/>
    </source>
</evidence>
<name>A0A7D3URQ9_9VIRU</name>
<dbReference type="Proteomes" id="UP001162001">
    <property type="component" value="Segment"/>
</dbReference>
<organism evidence="1 2">
    <name type="scientific">Fadolivirus FV1/VV64</name>
    <dbReference type="NCBI Taxonomy" id="3070911"/>
    <lineage>
        <taxon>Viruses</taxon>
        <taxon>Varidnaviria</taxon>
        <taxon>Bamfordvirae</taxon>
        <taxon>Nucleocytoviricota</taxon>
        <taxon>Megaviricetes</taxon>
        <taxon>Imitervirales</taxon>
        <taxon>Mimiviridae</taxon>
        <taxon>Klosneuvirinae</taxon>
        <taxon>Fadolivirus</taxon>
        <taxon>Fadolivirus algeromassiliense</taxon>
    </lineage>
</organism>
<gene>
    <name evidence="1" type="ORF">Fadolivirus_1_1415</name>
</gene>
<protein>
    <submittedName>
        <fullName evidence="1">Uncharacterized protein</fullName>
    </submittedName>
</protein>
<sequence length="139" mass="16564">MSEINNTKQSYDDHVKQAMSEVKRGQHLRFINQLYKTKEVCLAAVRYESSHTTMLHDFYVVPMGNLDYVVEQMRELKKNDQYYIDGMERAYLERKEAESKEGYYGDFKCYQDMLDHYGVAAYDDMSRKRFDIMMNTTSV</sequence>
<accession>A0A7D3URQ9</accession>
<keyword evidence="2" id="KW-1185">Reference proteome</keyword>
<reference evidence="1 2" key="1">
    <citation type="submission" date="2020-04" db="EMBL/GenBank/DDBJ databases">
        <title>Advantages and limits of metagenomic assembly and binning of a giant virus.</title>
        <authorList>
            <person name="Schulz F."/>
            <person name="Andreani J."/>
            <person name="Francis R."/>
            <person name="Boudjemaa H."/>
            <person name="Bou Khalil J.Y."/>
            <person name="Lee J."/>
            <person name="La Scola B."/>
            <person name="Woyke T."/>
        </authorList>
    </citation>
    <scope>NUCLEOTIDE SEQUENCE [LARGE SCALE GENOMIC DNA]</scope>
    <source>
        <strain evidence="1 2">FV1/VV64</strain>
    </source>
</reference>
<evidence type="ECO:0000313" key="1">
    <source>
        <dbReference type="EMBL" id="QKF94873.1"/>
    </source>
</evidence>